<evidence type="ECO:0000313" key="5">
    <source>
        <dbReference type="EMBL" id="RFZ44516.1"/>
    </source>
</evidence>
<dbReference type="InterPro" id="IPR036188">
    <property type="entry name" value="FAD/NAD-bd_sf"/>
</dbReference>
<dbReference type="Pfam" id="PF01494">
    <property type="entry name" value="FAD_binding_3"/>
    <property type="match status" value="1"/>
</dbReference>
<dbReference type="InterPro" id="IPR002938">
    <property type="entry name" value="FAD-bd"/>
</dbReference>
<dbReference type="Gene3D" id="3.50.50.60">
    <property type="entry name" value="FAD/NAD(P)-binding domain"/>
    <property type="match status" value="1"/>
</dbReference>
<keyword evidence="2" id="KW-0285">Flavoprotein</keyword>
<evidence type="ECO:0000259" key="4">
    <source>
        <dbReference type="Pfam" id="PF01494"/>
    </source>
</evidence>
<accession>A0A3E2MZ39</accession>
<gene>
    <name evidence="5" type="primary">tfdB</name>
    <name evidence="5" type="ORF">DAVIS_01540</name>
</gene>
<dbReference type="PANTHER" id="PTHR43004">
    <property type="entry name" value="TRK SYSTEM POTASSIUM UPTAKE PROTEIN"/>
    <property type="match status" value="1"/>
</dbReference>
<keyword evidence="3" id="KW-0274">FAD</keyword>
<dbReference type="EC" id="1.14.13.20" evidence="5"/>
<organism evidence="5 6">
    <name type="scientific">Mycobacterium marinum</name>
    <dbReference type="NCBI Taxonomy" id="1781"/>
    <lineage>
        <taxon>Bacteria</taxon>
        <taxon>Bacillati</taxon>
        <taxon>Actinomycetota</taxon>
        <taxon>Actinomycetes</taxon>
        <taxon>Mycobacteriales</taxon>
        <taxon>Mycobacteriaceae</taxon>
        <taxon>Mycobacterium</taxon>
        <taxon>Mycobacterium ulcerans group</taxon>
    </lineage>
</organism>
<reference evidence="5 6" key="1">
    <citation type="journal article" date="2018" name="Sci. Rep.">
        <title>Extensive genomic diversity among Mycobacterium marinum strains revealed by whole genome sequencing.</title>
        <authorList>
            <person name="Das S."/>
            <person name="Pettersson B.M."/>
            <person name="Behra P.R."/>
            <person name="Mallick A."/>
            <person name="Cheramie M."/>
            <person name="Ramesh M."/>
            <person name="Shirreff L."/>
            <person name="DuCote T."/>
            <person name="Dasgupta S."/>
            <person name="Ennis D.G."/>
            <person name="Kirsebom L.A."/>
        </authorList>
    </citation>
    <scope>NUCLEOTIDE SEQUENCE [LARGE SCALE GENOMIC DNA]</scope>
    <source>
        <strain evidence="5 6">Davis1</strain>
    </source>
</reference>
<keyword evidence="5" id="KW-0503">Monooxygenase</keyword>
<dbReference type="AlphaFoldDB" id="A0A3E2MZ39"/>
<evidence type="ECO:0000256" key="2">
    <source>
        <dbReference type="ARBA" id="ARBA00022630"/>
    </source>
</evidence>
<dbReference type="EMBL" id="PEDF01000042">
    <property type="protein sequence ID" value="RFZ44516.1"/>
    <property type="molecule type" value="Genomic_DNA"/>
</dbReference>
<dbReference type="Gene3D" id="3.40.30.120">
    <property type="match status" value="1"/>
</dbReference>
<protein>
    <submittedName>
        <fullName evidence="5">2,4-dichlorophenol 6-monooxygenase</fullName>
        <ecNumber evidence="5">1.14.13.20</ecNumber>
    </submittedName>
</protein>
<dbReference type="RefSeq" id="WP_117388108.1">
    <property type="nucleotide sequence ID" value="NZ_BQLC01000013.1"/>
</dbReference>
<feature type="domain" description="FAD-binding" evidence="4">
    <location>
        <begin position="10"/>
        <end position="358"/>
    </location>
</feature>
<proteinExistence type="predicted"/>
<dbReference type="PRINTS" id="PR00420">
    <property type="entry name" value="RNGMNOXGNASE"/>
</dbReference>
<name>A0A3E2MZ39_MYCMR</name>
<dbReference type="GO" id="GO:0018666">
    <property type="term" value="F:2,4-dichlorophenol 6-monooxygenase activity"/>
    <property type="evidence" value="ECO:0007669"/>
    <property type="project" value="UniProtKB-EC"/>
</dbReference>
<dbReference type="SUPFAM" id="SSF51905">
    <property type="entry name" value="FAD/NAD(P)-binding domain"/>
    <property type="match status" value="1"/>
</dbReference>
<dbReference type="PANTHER" id="PTHR43004:SF19">
    <property type="entry name" value="BINDING MONOOXYGENASE, PUTATIVE (JCVI)-RELATED"/>
    <property type="match status" value="1"/>
</dbReference>
<dbReference type="Pfam" id="PF21274">
    <property type="entry name" value="Rng_hyd_C"/>
    <property type="match status" value="1"/>
</dbReference>
<evidence type="ECO:0000313" key="6">
    <source>
        <dbReference type="Proteomes" id="UP000257451"/>
    </source>
</evidence>
<dbReference type="GO" id="GO:0071949">
    <property type="term" value="F:FAD binding"/>
    <property type="evidence" value="ECO:0007669"/>
    <property type="project" value="InterPro"/>
</dbReference>
<dbReference type="Gene3D" id="3.30.9.10">
    <property type="entry name" value="D-Amino Acid Oxidase, subunit A, domain 2"/>
    <property type="match status" value="1"/>
</dbReference>
<evidence type="ECO:0000256" key="1">
    <source>
        <dbReference type="ARBA" id="ARBA00001974"/>
    </source>
</evidence>
<comment type="cofactor">
    <cofactor evidence="1">
        <name>FAD</name>
        <dbReference type="ChEBI" id="CHEBI:57692"/>
    </cofactor>
</comment>
<keyword evidence="5" id="KW-0560">Oxidoreductase</keyword>
<comment type="caution">
    <text evidence="5">The sequence shown here is derived from an EMBL/GenBank/DDBJ whole genome shotgun (WGS) entry which is preliminary data.</text>
</comment>
<sequence length="551" mass="58882">MSNATLPAESDVLVVGAGPAGMVTAALLERLGMTVRILERFPSRLALPKAHVVGPVTLDICVQAGLDVDRMSADAHPPEWDQFVRFATRLFGEQLGTIAYEYQSPEWTARPRINLSQPRFEAIVEGDVRQRPGIEWVCGRWTGAQVDKGKVVSTATVDDRQVQFSSRYLIGADGANSAVRESLGISMHTYGQPSHQINAHVVADMREQLTDHPAVLYALVDPEVAGVAVIHGLGEPGHDNTIEWICGSPYDGENVPEMDTIIDRVRKVIGSDDIGFEVLKLSPWVLTARVADQFQAGPCFLIGDAAHRLPPTGGLGMNTAIQDGANLAWKLAAVIHGWAGEALLQSYSTERRPIAIANTLRSLENFEIHIQALAELATAALDGTLHTMAAERLDNLVQQNSIGFNSPGLQLGYGYGPNQEVADATSFTPSAAVGRRLPHAQVKTGAVDVVPIIDLVDRAGFTVFIQGAADAWREASGGSEFPVTIVDLAGAVADQGWLELTGLAHEGAALVVRPDGHIAAKAADPQSWPGIHSSLRNHLQTGQPLGTEAIA</sequence>
<dbReference type="Proteomes" id="UP000257451">
    <property type="component" value="Unassembled WGS sequence"/>
</dbReference>
<evidence type="ECO:0000256" key="3">
    <source>
        <dbReference type="ARBA" id="ARBA00022827"/>
    </source>
</evidence>
<dbReference type="InterPro" id="IPR050641">
    <property type="entry name" value="RIFMO-like"/>
</dbReference>